<keyword evidence="2" id="KW-1185">Reference proteome</keyword>
<dbReference type="Gene3D" id="3.90.550.10">
    <property type="entry name" value="Spore Coat Polysaccharide Biosynthesis Protein SpsA, Chain A"/>
    <property type="match status" value="1"/>
</dbReference>
<sequence>MSGTKSFALIPARGGSKRIPKKNIKPFHGKPIIAYSIETALNCGLFDEVIVSTDCEQIGELALQYGASVPFLRPADIAGDHATTGAVIAHAVQFMQDKNPEYSHCCCIYPTAPFLQAKYLKQGHDALLSDPSKMFAFSVTEYRFPIQRALSIENGEIAPVSPEFSSTRSQDLPARYHDAGQFYWGTLAGFLSGEAMFSKQASPVILPSYLVQDIDTPDDWKRAELMFSKL</sequence>
<dbReference type="InterPro" id="IPR029044">
    <property type="entry name" value="Nucleotide-diphossugar_trans"/>
</dbReference>
<dbReference type="InterPro" id="IPR003329">
    <property type="entry name" value="Cytidylyl_trans"/>
</dbReference>
<dbReference type="GO" id="GO:0016779">
    <property type="term" value="F:nucleotidyltransferase activity"/>
    <property type="evidence" value="ECO:0007669"/>
    <property type="project" value="UniProtKB-KW"/>
</dbReference>
<dbReference type="NCBIfam" id="TIGR03584">
    <property type="entry name" value="PseF"/>
    <property type="match status" value="1"/>
</dbReference>
<keyword evidence="1" id="KW-0548">Nucleotidyltransferase</keyword>
<dbReference type="Pfam" id="PF02348">
    <property type="entry name" value="CTP_transf_3"/>
    <property type="match status" value="1"/>
</dbReference>
<protein>
    <submittedName>
        <fullName evidence="1">Pseudaminic acid cytidylyltransferase</fullName>
        <ecNumber evidence="1">2.7.7.81</ecNumber>
    </submittedName>
</protein>
<accession>A0ABV9LUW2</accession>
<name>A0ABV9LUW2_9ALTE</name>
<dbReference type="Proteomes" id="UP001595897">
    <property type="component" value="Unassembled WGS sequence"/>
</dbReference>
<evidence type="ECO:0000313" key="2">
    <source>
        <dbReference type="Proteomes" id="UP001595897"/>
    </source>
</evidence>
<dbReference type="PANTHER" id="PTHR21485:SF6">
    <property type="entry name" value="N-ACYLNEURAMINATE CYTIDYLYLTRANSFERASE-RELATED"/>
    <property type="match status" value="1"/>
</dbReference>
<organism evidence="1 2">
    <name type="scientific">Glaciecola siphonariae</name>
    <dbReference type="NCBI Taxonomy" id="521012"/>
    <lineage>
        <taxon>Bacteria</taxon>
        <taxon>Pseudomonadati</taxon>
        <taxon>Pseudomonadota</taxon>
        <taxon>Gammaproteobacteria</taxon>
        <taxon>Alteromonadales</taxon>
        <taxon>Alteromonadaceae</taxon>
        <taxon>Glaciecola</taxon>
    </lineage>
</organism>
<dbReference type="CDD" id="cd02513">
    <property type="entry name" value="CMP-NeuAc_Synthase"/>
    <property type="match status" value="1"/>
</dbReference>
<dbReference type="InterPro" id="IPR050793">
    <property type="entry name" value="CMP-NeuNAc_synthase"/>
</dbReference>
<evidence type="ECO:0000313" key="1">
    <source>
        <dbReference type="EMBL" id="MFC4699934.1"/>
    </source>
</evidence>
<comment type="caution">
    <text evidence="1">The sequence shown here is derived from an EMBL/GenBank/DDBJ whole genome shotgun (WGS) entry which is preliminary data.</text>
</comment>
<gene>
    <name evidence="1" type="primary">pseF</name>
    <name evidence="1" type="ORF">ACFO4O_07195</name>
</gene>
<dbReference type="SUPFAM" id="SSF53448">
    <property type="entry name" value="Nucleotide-diphospho-sugar transferases"/>
    <property type="match status" value="1"/>
</dbReference>
<dbReference type="InterPro" id="IPR020039">
    <property type="entry name" value="PseF"/>
</dbReference>
<dbReference type="EC" id="2.7.7.81" evidence="1"/>
<reference evidence="2" key="1">
    <citation type="journal article" date="2019" name="Int. J. Syst. Evol. Microbiol.">
        <title>The Global Catalogue of Microorganisms (GCM) 10K type strain sequencing project: providing services to taxonomists for standard genome sequencing and annotation.</title>
        <authorList>
            <consortium name="The Broad Institute Genomics Platform"/>
            <consortium name="The Broad Institute Genome Sequencing Center for Infectious Disease"/>
            <person name="Wu L."/>
            <person name="Ma J."/>
        </authorList>
    </citation>
    <scope>NUCLEOTIDE SEQUENCE [LARGE SCALE GENOMIC DNA]</scope>
    <source>
        <strain evidence="2">KACC 12507</strain>
    </source>
</reference>
<dbReference type="PANTHER" id="PTHR21485">
    <property type="entry name" value="HAD SUPERFAMILY MEMBERS CMAS AND KDSC"/>
    <property type="match status" value="1"/>
</dbReference>
<proteinExistence type="predicted"/>
<dbReference type="EMBL" id="JBHSGU010000002">
    <property type="protein sequence ID" value="MFC4699934.1"/>
    <property type="molecule type" value="Genomic_DNA"/>
</dbReference>
<keyword evidence="1" id="KW-0808">Transferase</keyword>
<dbReference type="RefSeq" id="WP_382406919.1">
    <property type="nucleotide sequence ID" value="NZ_JBHSGU010000002.1"/>
</dbReference>